<dbReference type="Gene3D" id="3.40.50.150">
    <property type="entry name" value="Vaccinia Virus protein VP39"/>
    <property type="match status" value="1"/>
</dbReference>
<dbReference type="InterPro" id="IPR052514">
    <property type="entry name" value="SAM-dependent_MTase"/>
</dbReference>
<protein>
    <recommendedName>
        <fullName evidence="1">Methyltransferase FkbM domain-containing protein</fullName>
    </recommendedName>
</protein>
<accession>A0A2M6W603</accession>
<organism evidence="2 3">
    <name type="scientific">Candidatus Magasanikbacteria bacterium CG10_big_fil_rev_8_21_14_0_10_36_32</name>
    <dbReference type="NCBI Taxonomy" id="1974646"/>
    <lineage>
        <taxon>Bacteria</taxon>
        <taxon>Candidatus Magasanikiibacteriota</taxon>
    </lineage>
</organism>
<dbReference type="SUPFAM" id="SSF53335">
    <property type="entry name" value="S-adenosyl-L-methionine-dependent methyltransferases"/>
    <property type="match status" value="1"/>
</dbReference>
<reference evidence="3" key="1">
    <citation type="submission" date="2017-09" db="EMBL/GenBank/DDBJ databases">
        <title>Depth-based differentiation of microbial function through sediment-hosted aquifers and enrichment of novel symbionts in the deep terrestrial subsurface.</title>
        <authorList>
            <person name="Probst A.J."/>
            <person name="Ladd B."/>
            <person name="Jarett J.K."/>
            <person name="Geller-Mcgrath D.E."/>
            <person name="Sieber C.M.K."/>
            <person name="Emerson J.B."/>
            <person name="Anantharaman K."/>
            <person name="Thomas B.C."/>
            <person name="Malmstrom R."/>
            <person name="Stieglmeier M."/>
            <person name="Klingl A."/>
            <person name="Woyke T."/>
            <person name="Ryan C.M."/>
            <person name="Banfield J.F."/>
        </authorList>
    </citation>
    <scope>NUCLEOTIDE SEQUENCE [LARGE SCALE GENOMIC DNA]</scope>
</reference>
<dbReference type="EMBL" id="PFBV01000005">
    <property type="protein sequence ID" value="PIT88170.1"/>
    <property type="molecule type" value="Genomic_DNA"/>
</dbReference>
<dbReference type="PANTHER" id="PTHR34203:SF15">
    <property type="entry name" value="SLL1173 PROTEIN"/>
    <property type="match status" value="1"/>
</dbReference>
<evidence type="ECO:0000259" key="1">
    <source>
        <dbReference type="Pfam" id="PF05050"/>
    </source>
</evidence>
<sequence length="236" mass="26932">MKIIHKIKKIISGLGNNQRMIEFYKQFIGKNNLFFDIGANVGDRTFVFRKIGVAVVAVEPQNKCAGILKKKFQKDSDVSIVQKGIGDKPGKMKINICSEADTISTFSEQWKTESRFKNLSFDKTEEVQIITLEDLVVEYGIPDFCKIDVEGYELPVILGLKTKIPCISFEFTSEFIDITEDCLEALFEKGYTEFNYTKGEEMKLVLTGWLDKEKFVSILKDNILTDSDLWGDIYAK</sequence>
<gene>
    <name evidence="2" type="ORF">COU29_04125</name>
</gene>
<feature type="domain" description="Methyltransferase FkbM" evidence="1">
    <location>
        <begin position="36"/>
        <end position="173"/>
    </location>
</feature>
<dbReference type="Pfam" id="PF05050">
    <property type="entry name" value="Methyltransf_21"/>
    <property type="match status" value="1"/>
</dbReference>
<dbReference type="InterPro" id="IPR006342">
    <property type="entry name" value="FkbM_mtfrase"/>
</dbReference>
<dbReference type="InterPro" id="IPR029063">
    <property type="entry name" value="SAM-dependent_MTases_sf"/>
</dbReference>
<dbReference type="Proteomes" id="UP000231426">
    <property type="component" value="Unassembled WGS sequence"/>
</dbReference>
<evidence type="ECO:0000313" key="3">
    <source>
        <dbReference type="Proteomes" id="UP000231426"/>
    </source>
</evidence>
<name>A0A2M6W603_9BACT</name>
<dbReference type="AlphaFoldDB" id="A0A2M6W603"/>
<proteinExistence type="predicted"/>
<comment type="caution">
    <text evidence="2">The sequence shown here is derived from an EMBL/GenBank/DDBJ whole genome shotgun (WGS) entry which is preliminary data.</text>
</comment>
<dbReference type="NCBIfam" id="TIGR01444">
    <property type="entry name" value="fkbM_fam"/>
    <property type="match status" value="1"/>
</dbReference>
<dbReference type="PANTHER" id="PTHR34203">
    <property type="entry name" value="METHYLTRANSFERASE, FKBM FAMILY PROTEIN"/>
    <property type="match status" value="1"/>
</dbReference>
<evidence type="ECO:0000313" key="2">
    <source>
        <dbReference type="EMBL" id="PIT88170.1"/>
    </source>
</evidence>